<gene>
    <name evidence="2" type="ORF">GCM10023147_11990</name>
</gene>
<evidence type="ECO:0000313" key="3">
    <source>
        <dbReference type="Proteomes" id="UP001500635"/>
    </source>
</evidence>
<evidence type="ECO:0000313" key="2">
    <source>
        <dbReference type="EMBL" id="GAA4387495.1"/>
    </source>
</evidence>
<keyword evidence="3" id="KW-1185">Reference proteome</keyword>
<organism evidence="2 3">
    <name type="scientific">Tsukamurella soli</name>
    <dbReference type="NCBI Taxonomy" id="644556"/>
    <lineage>
        <taxon>Bacteria</taxon>
        <taxon>Bacillati</taxon>
        <taxon>Actinomycetota</taxon>
        <taxon>Actinomycetes</taxon>
        <taxon>Mycobacteriales</taxon>
        <taxon>Tsukamurellaceae</taxon>
        <taxon>Tsukamurella</taxon>
    </lineage>
</organism>
<sequence>MTALSLLVLYVRNLAESRRFYATLGLSLTEEQHGDGAVHYSATLDGGIVIELYPAPAGMPPSRVRIGLTVPDPAAAIERLRGAGFTVKRSGLAIDPDGNRVAVSG</sequence>
<accession>A0ABP8JAK2</accession>
<dbReference type="Pfam" id="PF00903">
    <property type="entry name" value="Glyoxalase"/>
    <property type="match status" value="1"/>
</dbReference>
<name>A0ABP8JAK2_9ACTN</name>
<evidence type="ECO:0000259" key="1">
    <source>
        <dbReference type="PROSITE" id="PS51819"/>
    </source>
</evidence>
<dbReference type="Proteomes" id="UP001500635">
    <property type="component" value="Unassembled WGS sequence"/>
</dbReference>
<dbReference type="SUPFAM" id="SSF54593">
    <property type="entry name" value="Glyoxalase/Bleomycin resistance protein/Dihydroxybiphenyl dioxygenase"/>
    <property type="match status" value="1"/>
</dbReference>
<dbReference type="PROSITE" id="PS51819">
    <property type="entry name" value="VOC"/>
    <property type="match status" value="1"/>
</dbReference>
<dbReference type="InterPro" id="IPR029068">
    <property type="entry name" value="Glyas_Bleomycin-R_OHBP_Dase"/>
</dbReference>
<dbReference type="EMBL" id="BAABFR010000013">
    <property type="protein sequence ID" value="GAA4387495.1"/>
    <property type="molecule type" value="Genomic_DNA"/>
</dbReference>
<reference evidence="3" key="1">
    <citation type="journal article" date="2019" name="Int. J. Syst. Evol. Microbiol.">
        <title>The Global Catalogue of Microorganisms (GCM) 10K type strain sequencing project: providing services to taxonomists for standard genome sequencing and annotation.</title>
        <authorList>
            <consortium name="The Broad Institute Genomics Platform"/>
            <consortium name="The Broad Institute Genome Sequencing Center for Infectious Disease"/>
            <person name="Wu L."/>
            <person name="Ma J."/>
        </authorList>
    </citation>
    <scope>NUCLEOTIDE SEQUENCE [LARGE SCALE GENOMIC DNA]</scope>
    <source>
        <strain evidence="3">JCM 17688</strain>
    </source>
</reference>
<dbReference type="Gene3D" id="3.10.180.10">
    <property type="entry name" value="2,3-Dihydroxybiphenyl 1,2-Dioxygenase, domain 1"/>
    <property type="match status" value="1"/>
</dbReference>
<comment type="caution">
    <text evidence="2">The sequence shown here is derived from an EMBL/GenBank/DDBJ whole genome shotgun (WGS) entry which is preliminary data.</text>
</comment>
<dbReference type="RefSeq" id="WP_344992330.1">
    <property type="nucleotide sequence ID" value="NZ_BAABFR010000013.1"/>
</dbReference>
<proteinExistence type="predicted"/>
<feature type="domain" description="VOC" evidence="1">
    <location>
        <begin position="3"/>
        <end position="105"/>
    </location>
</feature>
<dbReference type="InterPro" id="IPR037523">
    <property type="entry name" value="VOC_core"/>
</dbReference>
<protein>
    <recommendedName>
        <fullName evidence="1">VOC domain-containing protein</fullName>
    </recommendedName>
</protein>
<dbReference type="InterPro" id="IPR004360">
    <property type="entry name" value="Glyas_Fos-R_dOase_dom"/>
</dbReference>